<reference evidence="3" key="1">
    <citation type="submission" date="2021-01" db="EMBL/GenBank/DDBJ databases">
        <authorList>
            <person name="Li R."/>
            <person name="Bekaert M."/>
        </authorList>
    </citation>
    <scope>NUCLEOTIDE SEQUENCE</scope>
    <source>
        <strain evidence="3">Farmed</strain>
    </source>
</reference>
<dbReference type="AlphaFoldDB" id="A0A812EHK6"/>
<feature type="region of interest" description="Disordered" evidence="1">
    <location>
        <begin position="264"/>
        <end position="284"/>
    </location>
</feature>
<dbReference type="PANTHER" id="PTHR47027:SF20">
    <property type="entry name" value="REVERSE TRANSCRIPTASE-LIKE PROTEIN WITH RNA-DIRECTED DNA POLYMERASE DOMAIN"/>
    <property type="match status" value="1"/>
</dbReference>
<evidence type="ECO:0000259" key="2">
    <source>
        <dbReference type="PROSITE" id="PS50878"/>
    </source>
</evidence>
<dbReference type="EMBL" id="CAHIKZ030005327">
    <property type="protein sequence ID" value="CAE1322514.1"/>
    <property type="molecule type" value="Genomic_DNA"/>
</dbReference>
<keyword evidence="4" id="KW-1185">Reference proteome</keyword>
<protein>
    <recommendedName>
        <fullName evidence="2">Reverse transcriptase domain-containing protein</fullName>
    </recommendedName>
</protein>
<evidence type="ECO:0000313" key="3">
    <source>
        <dbReference type="EMBL" id="CAE1322514.1"/>
    </source>
</evidence>
<evidence type="ECO:0000256" key="1">
    <source>
        <dbReference type="SAM" id="MobiDB-lite"/>
    </source>
</evidence>
<dbReference type="PANTHER" id="PTHR47027">
    <property type="entry name" value="REVERSE TRANSCRIPTASE DOMAIN-CONTAINING PROTEIN"/>
    <property type="match status" value="1"/>
</dbReference>
<comment type="caution">
    <text evidence="3">The sequence shown here is derived from an EMBL/GenBank/DDBJ whole genome shotgun (WGS) entry which is preliminary data.</text>
</comment>
<feature type="region of interest" description="Disordered" evidence="1">
    <location>
        <begin position="225"/>
        <end position="249"/>
    </location>
</feature>
<accession>A0A812EHK6</accession>
<sequence>MAGRVCHQNSLSDPFAITGGLKQGCVLAPTCFSLYTAAMLNEIPPDTPSIDLRYRLDGGVFSLVRLRARSKTTMCSVRELQYADDNATPGQTADDLQSLADAYNTAYERFGMQINTEKTKLLVQPPPRLSLPNTNTTVNGQPLEQLDQLSYLGSILTSTPTCRKDVEIESGQPHSAFGRLNCRIFKTHALTMASKILVFRAKLPGTERRGGDQYAMTYARKKGGRMKRQCDEGEENAVDNTRPPLPSHVSTIRDYSTLQVMSNINNNREDRTQTRLGAEDDDDD</sequence>
<organism evidence="3 4">
    <name type="scientific">Acanthosepion pharaonis</name>
    <name type="common">Pharaoh cuttlefish</name>
    <name type="synonym">Sepia pharaonis</name>
    <dbReference type="NCBI Taxonomy" id="158019"/>
    <lineage>
        <taxon>Eukaryota</taxon>
        <taxon>Metazoa</taxon>
        <taxon>Spiralia</taxon>
        <taxon>Lophotrochozoa</taxon>
        <taxon>Mollusca</taxon>
        <taxon>Cephalopoda</taxon>
        <taxon>Coleoidea</taxon>
        <taxon>Decapodiformes</taxon>
        <taxon>Sepiida</taxon>
        <taxon>Sepiina</taxon>
        <taxon>Sepiidae</taxon>
        <taxon>Acanthosepion</taxon>
    </lineage>
</organism>
<evidence type="ECO:0000313" key="4">
    <source>
        <dbReference type="Proteomes" id="UP000597762"/>
    </source>
</evidence>
<feature type="domain" description="Reverse transcriptase" evidence="2">
    <location>
        <begin position="1"/>
        <end position="156"/>
    </location>
</feature>
<dbReference type="Proteomes" id="UP000597762">
    <property type="component" value="Unassembled WGS sequence"/>
</dbReference>
<proteinExistence type="predicted"/>
<dbReference type="InterPro" id="IPR000477">
    <property type="entry name" value="RT_dom"/>
</dbReference>
<gene>
    <name evidence="3" type="ORF">SPHA_72465</name>
</gene>
<dbReference type="OrthoDB" id="6140983at2759"/>
<dbReference type="PROSITE" id="PS50878">
    <property type="entry name" value="RT_POL"/>
    <property type="match status" value="1"/>
</dbReference>
<dbReference type="Pfam" id="PF00078">
    <property type="entry name" value="RVT_1"/>
    <property type="match status" value="1"/>
</dbReference>
<name>A0A812EHK6_ACAPH</name>